<evidence type="ECO:0000313" key="2">
    <source>
        <dbReference type="Proteomes" id="UP001211894"/>
    </source>
</evidence>
<gene>
    <name evidence="1" type="ORF">PJ311_11595</name>
</gene>
<sequence length="413" mass="48390">MVKHISNIKMTHYLEDSSFLYAGGYGKGIPVYSRKGLDVIYRFVDVFRKIVNDESLNVIELKHTKLVDKNDFLKMYKDINDYTDEIVEYGEKLVMSDVLINSFKYLKDHFENQTKSVFTCSSVYRDKVNKLTPLYKDKNIFPVVQLDQIVKKDDHQENIKKLKKVYKNFFASIGIEIAFLETQEVPSYAKYELYFVTHEKGSLTKLGMIYVLSDQFKKNLKIDDDVELFDSGFSGKALYKSLEMTTQYCGNFCIHPHVADADFLIASSNQSNKQQLFKELRSYQHNFQVLNSTKKSYKQWKKSGVLHYILVHEQFSLFTRDANGEIKEKVYHTSKELLKRINEEISIRSTDTIKCSHDMMKSAQQDLTKNLCDACYKKEFYGYYSDDNTYKCMSCGKKINKVILTLDPKKRFY</sequence>
<dbReference type="Proteomes" id="UP001211894">
    <property type="component" value="Unassembled WGS sequence"/>
</dbReference>
<keyword evidence="2" id="KW-1185">Reference proteome</keyword>
<proteinExistence type="predicted"/>
<reference evidence="1 2" key="1">
    <citation type="submission" date="2023-01" db="EMBL/GenBank/DDBJ databases">
        <title>Bacillus changyiensis sp. nov., isolated from a coastal deposit.</title>
        <authorList>
            <person name="Xiao G."/>
            <person name="Lai Q."/>
            <person name="Hu Z."/>
            <person name="Shao Z."/>
        </authorList>
    </citation>
    <scope>NUCLEOTIDE SEQUENCE [LARGE SCALE GENOMIC DNA]</scope>
    <source>
        <strain evidence="1 2">CLL-7-23</strain>
    </source>
</reference>
<dbReference type="EMBL" id="JAQKAB010000007">
    <property type="protein sequence ID" value="MDA7027251.1"/>
    <property type="molecule type" value="Genomic_DNA"/>
</dbReference>
<name>A0ABT4X4N7_9BACI</name>
<dbReference type="RefSeq" id="WP_271341097.1">
    <property type="nucleotide sequence ID" value="NZ_JAQKAB010000007.1"/>
</dbReference>
<evidence type="ECO:0000313" key="1">
    <source>
        <dbReference type="EMBL" id="MDA7027251.1"/>
    </source>
</evidence>
<accession>A0ABT4X4N7</accession>
<organism evidence="1 2">
    <name type="scientific">Bacillus changyiensis</name>
    <dbReference type="NCBI Taxonomy" id="3004103"/>
    <lineage>
        <taxon>Bacteria</taxon>
        <taxon>Bacillati</taxon>
        <taxon>Bacillota</taxon>
        <taxon>Bacilli</taxon>
        <taxon>Bacillales</taxon>
        <taxon>Bacillaceae</taxon>
        <taxon>Bacillus</taxon>
    </lineage>
</organism>
<protein>
    <submittedName>
        <fullName evidence="1">Uncharacterized protein</fullName>
    </submittedName>
</protein>
<comment type="caution">
    <text evidence="1">The sequence shown here is derived from an EMBL/GenBank/DDBJ whole genome shotgun (WGS) entry which is preliminary data.</text>
</comment>